<evidence type="ECO:0000256" key="5">
    <source>
        <dbReference type="ARBA" id="ARBA00022826"/>
    </source>
</evidence>
<proteinExistence type="predicted"/>
<dbReference type="Gene3D" id="1.10.287.70">
    <property type="match status" value="1"/>
</dbReference>
<dbReference type="GO" id="GO:0005249">
    <property type="term" value="F:voltage-gated potassium channel activity"/>
    <property type="evidence" value="ECO:0007669"/>
    <property type="project" value="InterPro"/>
</dbReference>
<feature type="transmembrane region" description="Helical" evidence="11">
    <location>
        <begin position="88"/>
        <end position="113"/>
    </location>
</feature>
<dbReference type="InterPro" id="IPR028325">
    <property type="entry name" value="VG_K_chnl"/>
</dbReference>
<dbReference type="PANTHER" id="PTHR11537:SF254">
    <property type="entry name" value="POTASSIUM VOLTAGE-GATED CHANNEL PROTEIN SHAB"/>
    <property type="match status" value="1"/>
</dbReference>
<protein>
    <recommendedName>
        <fullName evidence="12">Ion transport domain-containing protein</fullName>
    </recommendedName>
</protein>
<keyword evidence="8" id="KW-0406">Ion transport</keyword>
<keyword evidence="10" id="KW-0407">Ion channel</keyword>
<accession>A0A382DS80</accession>
<dbReference type="AlphaFoldDB" id="A0A382DS80"/>
<keyword evidence="2" id="KW-0813">Transport</keyword>
<evidence type="ECO:0000256" key="10">
    <source>
        <dbReference type="ARBA" id="ARBA00023303"/>
    </source>
</evidence>
<feature type="domain" description="Ion transport" evidence="12">
    <location>
        <begin position="23"/>
        <end position="245"/>
    </location>
</feature>
<keyword evidence="9 11" id="KW-0472">Membrane</keyword>
<dbReference type="PANTHER" id="PTHR11537">
    <property type="entry name" value="VOLTAGE-GATED POTASSIUM CHANNEL"/>
    <property type="match status" value="1"/>
</dbReference>
<evidence type="ECO:0000256" key="8">
    <source>
        <dbReference type="ARBA" id="ARBA00023065"/>
    </source>
</evidence>
<organism evidence="13">
    <name type="scientific">marine metagenome</name>
    <dbReference type="NCBI Taxonomy" id="408172"/>
    <lineage>
        <taxon>unclassified sequences</taxon>
        <taxon>metagenomes</taxon>
        <taxon>ecological metagenomes</taxon>
    </lineage>
</organism>
<dbReference type="SUPFAM" id="SSF81324">
    <property type="entry name" value="Voltage-gated potassium channels"/>
    <property type="match status" value="1"/>
</dbReference>
<reference evidence="13" key="1">
    <citation type="submission" date="2018-05" db="EMBL/GenBank/DDBJ databases">
        <authorList>
            <person name="Lanie J.A."/>
            <person name="Ng W.-L."/>
            <person name="Kazmierczak K.M."/>
            <person name="Andrzejewski T.M."/>
            <person name="Davidsen T.M."/>
            <person name="Wayne K.J."/>
            <person name="Tettelin H."/>
            <person name="Glass J.I."/>
            <person name="Rusch D."/>
            <person name="Podicherti R."/>
            <person name="Tsui H.-C.T."/>
            <person name="Winkler M.E."/>
        </authorList>
    </citation>
    <scope>NUCLEOTIDE SEQUENCE</scope>
</reference>
<evidence type="ECO:0000259" key="12">
    <source>
        <dbReference type="Pfam" id="PF00520"/>
    </source>
</evidence>
<feature type="transmembrane region" description="Helical" evidence="11">
    <location>
        <begin position="20"/>
        <end position="37"/>
    </location>
</feature>
<keyword evidence="7 11" id="KW-1133">Transmembrane helix</keyword>
<dbReference type="GO" id="GO:0008076">
    <property type="term" value="C:voltage-gated potassium channel complex"/>
    <property type="evidence" value="ECO:0007669"/>
    <property type="project" value="InterPro"/>
</dbReference>
<name>A0A382DS80_9ZZZZ</name>
<evidence type="ECO:0000256" key="6">
    <source>
        <dbReference type="ARBA" id="ARBA00022958"/>
    </source>
</evidence>
<feature type="transmembrane region" description="Helical" evidence="11">
    <location>
        <begin position="217"/>
        <end position="241"/>
    </location>
</feature>
<dbReference type="PRINTS" id="PR00169">
    <property type="entry name" value="KCHANNEL"/>
</dbReference>
<feature type="transmembrane region" description="Helical" evidence="11">
    <location>
        <begin position="156"/>
        <end position="177"/>
    </location>
</feature>
<keyword evidence="4 11" id="KW-0812">Transmembrane</keyword>
<evidence type="ECO:0000256" key="1">
    <source>
        <dbReference type="ARBA" id="ARBA00004141"/>
    </source>
</evidence>
<feature type="non-terminal residue" evidence="13">
    <location>
        <position position="1"/>
    </location>
</feature>
<evidence type="ECO:0000256" key="4">
    <source>
        <dbReference type="ARBA" id="ARBA00022692"/>
    </source>
</evidence>
<dbReference type="GO" id="GO:0001508">
    <property type="term" value="P:action potential"/>
    <property type="evidence" value="ECO:0007669"/>
    <property type="project" value="TreeGrafter"/>
</dbReference>
<keyword evidence="6" id="KW-0630">Potassium</keyword>
<dbReference type="EMBL" id="UINC01040820">
    <property type="protein sequence ID" value="SVB41238.1"/>
    <property type="molecule type" value="Genomic_DNA"/>
</dbReference>
<evidence type="ECO:0000256" key="9">
    <source>
        <dbReference type="ARBA" id="ARBA00023136"/>
    </source>
</evidence>
<evidence type="ECO:0000256" key="7">
    <source>
        <dbReference type="ARBA" id="ARBA00022989"/>
    </source>
</evidence>
<evidence type="ECO:0000256" key="2">
    <source>
        <dbReference type="ARBA" id="ARBA00022448"/>
    </source>
</evidence>
<gene>
    <name evidence="13" type="ORF">METZ01_LOCUS194092</name>
</gene>
<dbReference type="InterPro" id="IPR005821">
    <property type="entry name" value="Ion_trans_dom"/>
</dbReference>
<keyword evidence="3" id="KW-0633">Potassium transport</keyword>
<dbReference type="Pfam" id="PF00520">
    <property type="entry name" value="Ion_trans"/>
    <property type="match status" value="1"/>
</dbReference>
<evidence type="ECO:0000313" key="13">
    <source>
        <dbReference type="EMBL" id="SVB41238.1"/>
    </source>
</evidence>
<evidence type="ECO:0000256" key="3">
    <source>
        <dbReference type="ARBA" id="ARBA00022538"/>
    </source>
</evidence>
<evidence type="ECO:0000256" key="11">
    <source>
        <dbReference type="SAM" id="Phobius"/>
    </source>
</evidence>
<keyword evidence="5" id="KW-0631">Potassium channel</keyword>
<sequence>VKEYLYKQLSIAPESKLTNLTRAIYILILLSILTIVLESEDAIKVGNEDKFRTLNYIFGYLFLTEYICRLYAVGLNPQYSGFLGRIKYIFSFYAIIDLISFAPFLLLPIFGIPTTSESFLLRLFRILRLFSLLKTSRHATGLILIGRVIMDKRYELIFAILMTFVIIFISAICLYLAEGHIEPEKFGSIPKALWWSSVTLTTIGYGDIVPSTVLGKILTIIITVASIGIVAIPTGILAAGFSEALSELKNRKDN</sequence>
<comment type="subcellular location">
    <subcellularLocation>
        <location evidence="1">Membrane</location>
        <topology evidence="1">Multi-pass membrane protein</topology>
    </subcellularLocation>
</comment>
<feature type="transmembrane region" description="Helical" evidence="11">
    <location>
        <begin position="57"/>
        <end position="76"/>
    </location>
</feature>